<evidence type="ECO:0000313" key="6">
    <source>
        <dbReference type="Proteomes" id="UP000749559"/>
    </source>
</evidence>
<feature type="transmembrane region" description="Helical" evidence="4">
    <location>
        <begin position="71"/>
        <end position="93"/>
    </location>
</feature>
<feature type="transmembrane region" description="Helical" evidence="4">
    <location>
        <begin position="222"/>
        <end position="244"/>
    </location>
</feature>
<sequence length="474" mass="53384">MLRQKETEEAIKKHITYSTLGPTEINMATFWKIFKTIVLFFGCAVLGVYYSMTGPLLPDLKIMVNADYEEIARVVSAMNAPFLLSTLMGGLISDSYRRYVGLILFIAQLIAVIGLVFTPWCRVLWLLGIMFFLQGAGVGPFTSGGNAWIVWLWGADSDAPVHSFHFGWGLGAFLAPQLTKPFVSETFTWRNETQNNSIIKITNSSEDDGNNTLTYTTEGYPLYPYSIMACVAFVYSLLYLMLYFQERNEFMNNETKQMEMDQKDASDKENNTTREDQIVHERSDKLMHRIKQALSPSSCGRGETSFGIQMSILVFTYHFLIVAGERSWGQYLYSYSKESNLGFTSADSSDLHSAFWLCFLIGRGVATLISKWCPPNIMVTGELFALLACSIVLVSFPKSVLVLWIASCAFGFFIAPLFPGGISIYNQYMDVTAMVLALSQGGAAFGSMLWNWITGKTAHRIFYRFAHMIEDIKF</sequence>
<keyword evidence="3 4" id="KW-0472">Membrane</keyword>
<evidence type="ECO:0000256" key="3">
    <source>
        <dbReference type="ARBA" id="ARBA00023136"/>
    </source>
</evidence>
<dbReference type="AlphaFoldDB" id="A0A8S4PU66"/>
<dbReference type="PANTHER" id="PTHR23121:SF9">
    <property type="entry name" value="SODIUM-DEPENDENT GLUCOSE TRANSPORTER 1"/>
    <property type="match status" value="1"/>
</dbReference>
<dbReference type="OrthoDB" id="9626824at2759"/>
<dbReference type="Pfam" id="PF07690">
    <property type="entry name" value="MFS_1"/>
    <property type="match status" value="2"/>
</dbReference>
<feature type="transmembrane region" description="Helical" evidence="4">
    <location>
        <begin position="99"/>
        <end position="117"/>
    </location>
</feature>
<evidence type="ECO:0000256" key="4">
    <source>
        <dbReference type="SAM" id="Phobius"/>
    </source>
</evidence>
<dbReference type="PANTHER" id="PTHR23121">
    <property type="entry name" value="SODIUM-DEPENDENT GLUCOSE TRANSPORTER 1"/>
    <property type="match status" value="1"/>
</dbReference>
<evidence type="ECO:0000256" key="1">
    <source>
        <dbReference type="ARBA" id="ARBA00022692"/>
    </source>
</evidence>
<dbReference type="Proteomes" id="UP000749559">
    <property type="component" value="Unassembled WGS sequence"/>
</dbReference>
<keyword evidence="2 4" id="KW-1133">Transmembrane helix</keyword>
<name>A0A8S4PU66_OWEFU</name>
<organism evidence="5 6">
    <name type="scientific">Owenia fusiformis</name>
    <name type="common">Polychaete worm</name>
    <dbReference type="NCBI Taxonomy" id="6347"/>
    <lineage>
        <taxon>Eukaryota</taxon>
        <taxon>Metazoa</taxon>
        <taxon>Spiralia</taxon>
        <taxon>Lophotrochozoa</taxon>
        <taxon>Annelida</taxon>
        <taxon>Polychaeta</taxon>
        <taxon>Sedentaria</taxon>
        <taxon>Canalipalpata</taxon>
        <taxon>Sabellida</taxon>
        <taxon>Oweniida</taxon>
        <taxon>Oweniidae</taxon>
        <taxon>Owenia</taxon>
    </lineage>
</organism>
<gene>
    <name evidence="5" type="ORF">OFUS_LOCUS21365</name>
</gene>
<accession>A0A8S4PU66</accession>
<protein>
    <submittedName>
        <fullName evidence="5">Uncharacterized protein</fullName>
    </submittedName>
</protein>
<feature type="transmembrane region" description="Helical" evidence="4">
    <location>
        <begin position="401"/>
        <end position="425"/>
    </location>
</feature>
<feature type="transmembrane region" description="Helical" evidence="4">
    <location>
        <begin position="30"/>
        <end position="50"/>
    </location>
</feature>
<keyword evidence="6" id="KW-1185">Reference proteome</keyword>
<feature type="transmembrane region" description="Helical" evidence="4">
    <location>
        <begin position="431"/>
        <end position="453"/>
    </location>
</feature>
<dbReference type="Gene3D" id="1.20.1250.20">
    <property type="entry name" value="MFS general substrate transporter like domains"/>
    <property type="match status" value="1"/>
</dbReference>
<dbReference type="GO" id="GO:0022857">
    <property type="term" value="F:transmembrane transporter activity"/>
    <property type="evidence" value="ECO:0007669"/>
    <property type="project" value="InterPro"/>
</dbReference>
<dbReference type="SUPFAM" id="SSF103473">
    <property type="entry name" value="MFS general substrate transporter"/>
    <property type="match status" value="1"/>
</dbReference>
<dbReference type="EMBL" id="CAIIXF020000010">
    <property type="protein sequence ID" value="CAH1797021.1"/>
    <property type="molecule type" value="Genomic_DNA"/>
</dbReference>
<dbReference type="InterPro" id="IPR011701">
    <property type="entry name" value="MFS"/>
</dbReference>
<evidence type="ECO:0000256" key="2">
    <source>
        <dbReference type="ARBA" id="ARBA00022989"/>
    </source>
</evidence>
<proteinExistence type="predicted"/>
<comment type="caution">
    <text evidence="5">The sequence shown here is derived from an EMBL/GenBank/DDBJ whole genome shotgun (WGS) entry which is preliminary data.</text>
</comment>
<feature type="transmembrane region" description="Helical" evidence="4">
    <location>
        <begin position="124"/>
        <end position="143"/>
    </location>
</feature>
<evidence type="ECO:0000313" key="5">
    <source>
        <dbReference type="EMBL" id="CAH1797021.1"/>
    </source>
</evidence>
<reference evidence="5" key="1">
    <citation type="submission" date="2022-03" db="EMBL/GenBank/DDBJ databases">
        <authorList>
            <person name="Martin C."/>
        </authorList>
    </citation>
    <scope>NUCLEOTIDE SEQUENCE</scope>
</reference>
<keyword evidence="1 4" id="KW-0812">Transmembrane</keyword>
<dbReference type="InterPro" id="IPR036259">
    <property type="entry name" value="MFS_trans_sf"/>
</dbReference>